<feature type="domain" description="DUF6438" evidence="1">
    <location>
        <begin position="182"/>
        <end position="292"/>
    </location>
</feature>
<dbReference type="AlphaFoldDB" id="A0A0Q3PBS9"/>
<comment type="caution">
    <text evidence="2">The sequence shown here is derived from an EMBL/GenBank/DDBJ whole genome shotgun (WGS) entry which is preliminary data.</text>
</comment>
<gene>
    <name evidence="2" type="ORF">AR438_02500</name>
</gene>
<name>A0A0Q3PBS9_9FLAO</name>
<dbReference type="EMBL" id="LLYZ01000002">
    <property type="protein sequence ID" value="KQK27094.1"/>
    <property type="molecule type" value="Genomic_DNA"/>
</dbReference>
<dbReference type="Proteomes" id="UP000051682">
    <property type="component" value="Unassembled WGS sequence"/>
</dbReference>
<evidence type="ECO:0000313" key="2">
    <source>
        <dbReference type="EMBL" id="KQK27094.1"/>
    </source>
</evidence>
<proteinExistence type="predicted"/>
<dbReference type="Pfam" id="PF20033">
    <property type="entry name" value="DUF6438"/>
    <property type="match status" value="1"/>
</dbReference>
<dbReference type="InterPro" id="IPR045497">
    <property type="entry name" value="DUF6438"/>
</dbReference>
<reference evidence="2 3" key="1">
    <citation type="submission" date="2015-10" db="EMBL/GenBank/DDBJ databases">
        <title>Chryseobacterium aquaticum genome.</title>
        <authorList>
            <person name="Newman J.D."/>
            <person name="Ferguson M.B."/>
            <person name="Miller J.R."/>
        </authorList>
    </citation>
    <scope>NUCLEOTIDE SEQUENCE [LARGE SCALE GENOMIC DNA]</scope>
    <source>
        <strain evidence="2 3">KCTC 12483</strain>
    </source>
</reference>
<evidence type="ECO:0000259" key="1">
    <source>
        <dbReference type="Pfam" id="PF20033"/>
    </source>
</evidence>
<organism evidence="2 3">
    <name type="scientific">Chryseobacterium aquaticum</name>
    <dbReference type="NCBI Taxonomy" id="452084"/>
    <lineage>
        <taxon>Bacteria</taxon>
        <taxon>Pseudomonadati</taxon>
        <taxon>Bacteroidota</taxon>
        <taxon>Flavobacteriia</taxon>
        <taxon>Flavobacteriales</taxon>
        <taxon>Weeksellaceae</taxon>
        <taxon>Chryseobacterium group</taxon>
        <taxon>Chryseobacterium</taxon>
    </lineage>
</organism>
<accession>A0A0Q3PBS9</accession>
<dbReference type="STRING" id="452084.AR438_02500"/>
<keyword evidence="3" id="KW-1185">Reference proteome</keyword>
<protein>
    <recommendedName>
        <fullName evidence="1">DUF6438 domain-containing protein</fullName>
    </recommendedName>
</protein>
<evidence type="ECO:0000313" key="3">
    <source>
        <dbReference type="Proteomes" id="UP000051682"/>
    </source>
</evidence>
<sequence>MKNIFSFIIFCFYLSLFYSQDKKVFNKIDSLTSAKDVQDFINNEHHKINYYLSIDEKIDYDQYCKVIADSLNLRQNWEKADFDNNGLTDLLVTGNKHEGYKTIYILDKGDHFESKNLSLGELYEKCSFSSVKDNKIEYQSVKILSRLGFLSNLIKENLIYKYGGFIEENIAPKRHNILVIEFENSVSYWNRSILEMKIVSNREVTWISRNDNFLNSGVYTAKLSQEKFKEVVDLLNYIDFENLADSYEANYSDAATTYLKVTYDNLKVKNIRDNGGIGTRGLRQLYDKLIDLQKTEKWIKQN</sequence>